<keyword evidence="3" id="KW-0808">Transferase</keyword>
<evidence type="ECO:0000256" key="4">
    <source>
        <dbReference type="ARBA" id="ARBA00022741"/>
    </source>
</evidence>
<dbReference type="SUPFAM" id="SSF56112">
    <property type="entry name" value="Protein kinase-like (PK-like)"/>
    <property type="match status" value="1"/>
</dbReference>
<keyword evidence="2" id="KW-0723">Serine/threonine-protein kinase</keyword>
<comment type="caution">
    <text evidence="12">The sequence shown here is derived from an EMBL/GenBank/DDBJ whole genome shotgun (WGS) entry which is preliminary data.</text>
</comment>
<comment type="catalytic activity">
    <reaction evidence="7">
        <text>L-threonyl-[protein] + ATP = O-phospho-L-threonyl-[protein] + ADP + H(+)</text>
        <dbReference type="Rhea" id="RHEA:46608"/>
        <dbReference type="Rhea" id="RHEA-COMP:11060"/>
        <dbReference type="Rhea" id="RHEA-COMP:11605"/>
        <dbReference type="ChEBI" id="CHEBI:15378"/>
        <dbReference type="ChEBI" id="CHEBI:30013"/>
        <dbReference type="ChEBI" id="CHEBI:30616"/>
        <dbReference type="ChEBI" id="CHEBI:61977"/>
        <dbReference type="ChEBI" id="CHEBI:456216"/>
        <dbReference type="EC" id="2.7.11.1"/>
    </reaction>
</comment>
<dbReference type="InterPro" id="IPR001772">
    <property type="entry name" value="KA1_dom"/>
</dbReference>
<dbReference type="GO" id="GO:0004674">
    <property type="term" value="F:protein serine/threonine kinase activity"/>
    <property type="evidence" value="ECO:0007669"/>
    <property type="project" value="UniProtKB-KW"/>
</dbReference>
<evidence type="ECO:0000259" key="11">
    <source>
        <dbReference type="PROSITE" id="PS50032"/>
    </source>
</evidence>
<evidence type="ECO:0000256" key="2">
    <source>
        <dbReference type="ARBA" id="ARBA00022527"/>
    </source>
</evidence>
<dbReference type="PROSITE" id="PS50011">
    <property type="entry name" value="PROTEIN_KINASE_DOM"/>
    <property type="match status" value="1"/>
</dbReference>
<dbReference type="GO" id="GO:0035556">
    <property type="term" value="P:intracellular signal transduction"/>
    <property type="evidence" value="ECO:0007669"/>
    <property type="project" value="TreeGrafter"/>
</dbReference>
<dbReference type="InterPro" id="IPR011009">
    <property type="entry name" value="Kinase-like_dom_sf"/>
</dbReference>
<dbReference type="AlphaFoldDB" id="A0AAD5U9C0"/>
<dbReference type="SUPFAM" id="SSF103243">
    <property type="entry name" value="KA1-like"/>
    <property type="match status" value="1"/>
</dbReference>
<evidence type="ECO:0000256" key="8">
    <source>
        <dbReference type="ARBA" id="ARBA00048679"/>
    </source>
</evidence>
<dbReference type="Gene3D" id="3.30.310.80">
    <property type="entry name" value="Kinase associated domain 1, KA1"/>
    <property type="match status" value="1"/>
</dbReference>
<evidence type="ECO:0000256" key="6">
    <source>
        <dbReference type="ARBA" id="ARBA00022840"/>
    </source>
</evidence>
<dbReference type="SMART" id="SM00220">
    <property type="entry name" value="S_TKc"/>
    <property type="match status" value="1"/>
</dbReference>
<dbReference type="EMBL" id="JADGKB010000194">
    <property type="protein sequence ID" value="KAJ3251206.1"/>
    <property type="molecule type" value="Genomic_DNA"/>
</dbReference>
<evidence type="ECO:0000256" key="1">
    <source>
        <dbReference type="ARBA" id="ARBA00012513"/>
    </source>
</evidence>
<evidence type="ECO:0000313" key="13">
    <source>
        <dbReference type="Proteomes" id="UP001210925"/>
    </source>
</evidence>
<dbReference type="PANTHER" id="PTHR24346:SF30">
    <property type="entry name" value="MATERNAL EMBRYONIC LEUCINE ZIPPER KINASE"/>
    <property type="match status" value="1"/>
</dbReference>
<dbReference type="PANTHER" id="PTHR24346">
    <property type="entry name" value="MAP/MICROTUBULE AFFINITY-REGULATING KINASE"/>
    <property type="match status" value="1"/>
</dbReference>
<evidence type="ECO:0000256" key="5">
    <source>
        <dbReference type="ARBA" id="ARBA00022777"/>
    </source>
</evidence>
<gene>
    <name evidence="12" type="ORF">HK103_002581</name>
</gene>
<name>A0AAD5U9C0_9FUNG</name>
<evidence type="ECO:0000256" key="9">
    <source>
        <dbReference type="SAM" id="MobiDB-lite"/>
    </source>
</evidence>
<feature type="region of interest" description="Disordered" evidence="9">
    <location>
        <begin position="460"/>
        <end position="500"/>
    </location>
</feature>
<keyword evidence="13" id="KW-1185">Reference proteome</keyword>
<dbReference type="PROSITE" id="PS00108">
    <property type="entry name" value="PROTEIN_KINASE_ST"/>
    <property type="match status" value="1"/>
</dbReference>
<dbReference type="Gene3D" id="1.10.510.10">
    <property type="entry name" value="Transferase(Phosphotransferase) domain 1"/>
    <property type="match status" value="1"/>
</dbReference>
<dbReference type="GO" id="GO:0005737">
    <property type="term" value="C:cytoplasm"/>
    <property type="evidence" value="ECO:0007669"/>
    <property type="project" value="TreeGrafter"/>
</dbReference>
<protein>
    <recommendedName>
        <fullName evidence="1">non-specific serine/threonine protein kinase</fullName>
        <ecNumber evidence="1">2.7.11.1</ecNumber>
    </recommendedName>
</protein>
<dbReference type="Proteomes" id="UP001210925">
    <property type="component" value="Unassembled WGS sequence"/>
</dbReference>
<dbReference type="EC" id="2.7.11.1" evidence="1"/>
<keyword evidence="4" id="KW-0547">Nucleotide-binding</keyword>
<evidence type="ECO:0000313" key="12">
    <source>
        <dbReference type="EMBL" id="KAJ3251206.1"/>
    </source>
</evidence>
<dbReference type="Pfam" id="PF02149">
    <property type="entry name" value="KA1"/>
    <property type="match status" value="1"/>
</dbReference>
<evidence type="ECO:0000256" key="3">
    <source>
        <dbReference type="ARBA" id="ARBA00022679"/>
    </source>
</evidence>
<dbReference type="InterPro" id="IPR028375">
    <property type="entry name" value="KA1/Ssp2_C"/>
</dbReference>
<sequence length="741" mass="84522">MKLANYKIGDTIGEGAFSKILNKKFMRAYKENGERVRKDREKIRVLQERKRIYREAIEAIKKNEIENQENLDEFIEKVKVEAEKQVVVHNEEPEDYLSDFQKEVLLLMRLNHPNIVKTFKVIDGQEEIYIIMEYCAGGELADLVKKQKSLTETHARKLFRQLVSAIQFTHASGIVHRDLKLENILLNEGGNILVSDFGLGTFAYGDKLETICGTPYYSAPEIMGGEKYDGKKVDIWAMGVILYYMVAGHPPFIADSLNQLEINVKKLQYTFPKEFSVELCILLKSIFVKAKERIDMEGLRNDGWVNYECVNKPVQIEPVELDRNALGAVISAVTFDTNCTVYHIRQHNELQLQKDIEQFERNIRRSSVQDIAALKRRKSINVQVTPGSSYQMTFSDSENSKNAINQSSSHLQTTDQKGLIKRSTSCIGKSSTLIPSPLELREKRSRNSIHKIADNEIKARTSATEGSIKRKTSIDKSKEQLAPTHGRRQSVESIKKRSSGVMRPLPMESEAFGNILNKPIVESPPPINETHQSPLEESLNEINLGHSKANTQDNNQKALPITKLRLSINNSGIRRAASLIDRNRSTRNSIGGMSRESSFADQPNSISREASVADRMSSILPQEDIHLDIQDITDWHEMHKPAIKIRTVKFSLNGSVLPPATMFQELHKTLIKLKSEYPTMIFQRVPDYYMFKVTIDTLELRVEIVKLWLLNLHAIKFKKIGGNSKAYFTFCDKLVLNLEWN</sequence>
<feature type="domain" description="KA1" evidence="11">
    <location>
        <begin position="691"/>
        <end position="740"/>
    </location>
</feature>
<evidence type="ECO:0000256" key="7">
    <source>
        <dbReference type="ARBA" id="ARBA00047899"/>
    </source>
</evidence>
<dbReference type="InterPro" id="IPR008271">
    <property type="entry name" value="Ser/Thr_kinase_AS"/>
</dbReference>
<keyword evidence="6" id="KW-0067">ATP-binding</keyword>
<dbReference type="GO" id="GO:0005524">
    <property type="term" value="F:ATP binding"/>
    <property type="evidence" value="ECO:0007669"/>
    <property type="project" value="UniProtKB-KW"/>
</dbReference>
<dbReference type="FunFam" id="1.10.510.10:FF:000571">
    <property type="entry name" value="Maternal embryonic leucine zipper kinase"/>
    <property type="match status" value="1"/>
</dbReference>
<dbReference type="PROSITE" id="PS50032">
    <property type="entry name" value="KA1"/>
    <property type="match status" value="1"/>
</dbReference>
<dbReference type="Pfam" id="PF00069">
    <property type="entry name" value="Pkinase"/>
    <property type="match status" value="1"/>
</dbReference>
<organism evidence="12 13">
    <name type="scientific">Boothiomyces macroporosus</name>
    <dbReference type="NCBI Taxonomy" id="261099"/>
    <lineage>
        <taxon>Eukaryota</taxon>
        <taxon>Fungi</taxon>
        <taxon>Fungi incertae sedis</taxon>
        <taxon>Chytridiomycota</taxon>
        <taxon>Chytridiomycota incertae sedis</taxon>
        <taxon>Chytridiomycetes</taxon>
        <taxon>Rhizophydiales</taxon>
        <taxon>Terramycetaceae</taxon>
        <taxon>Boothiomyces</taxon>
    </lineage>
</organism>
<accession>A0AAD5U9C0</accession>
<dbReference type="InterPro" id="IPR000719">
    <property type="entry name" value="Prot_kinase_dom"/>
</dbReference>
<keyword evidence="5" id="KW-0418">Kinase</keyword>
<evidence type="ECO:0000259" key="10">
    <source>
        <dbReference type="PROSITE" id="PS50011"/>
    </source>
</evidence>
<reference evidence="12" key="1">
    <citation type="submission" date="2020-05" db="EMBL/GenBank/DDBJ databases">
        <title>Phylogenomic resolution of chytrid fungi.</title>
        <authorList>
            <person name="Stajich J.E."/>
            <person name="Amses K."/>
            <person name="Simmons R."/>
            <person name="Seto K."/>
            <person name="Myers J."/>
            <person name="Bonds A."/>
            <person name="Quandt C.A."/>
            <person name="Barry K."/>
            <person name="Liu P."/>
            <person name="Grigoriev I."/>
            <person name="Longcore J.E."/>
            <person name="James T.Y."/>
        </authorList>
    </citation>
    <scope>NUCLEOTIDE SEQUENCE</scope>
    <source>
        <strain evidence="12">PLAUS21</strain>
    </source>
</reference>
<feature type="domain" description="Protein kinase" evidence="10">
    <location>
        <begin position="6"/>
        <end position="305"/>
    </location>
</feature>
<proteinExistence type="predicted"/>
<comment type="catalytic activity">
    <reaction evidence="8">
        <text>L-seryl-[protein] + ATP = O-phospho-L-seryl-[protein] + ADP + H(+)</text>
        <dbReference type="Rhea" id="RHEA:17989"/>
        <dbReference type="Rhea" id="RHEA-COMP:9863"/>
        <dbReference type="Rhea" id="RHEA-COMP:11604"/>
        <dbReference type="ChEBI" id="CHEBI:15378"/>
        <dbReference type="ChEBI" id="CHEBI:29999"/>
        <dbReference type="ChEBI" id="CHEBI:30616"/>
        <dbReference type="ChEBI" id="CHEBI:83421"/>
        <dbReference type="ChEBI" id="CHEBI:456216"/>
        <dbReference type="EC" id="2.7.11.1"/>
    </reaction>
</comment>